<feature type="compositionally biased region" description="Polar residues" evidence="5">
    <location>
        <begin position="109"/>
        <end position="122"/>
    </location>
</feature>
<keyword evidence="9" id="KW-1185">Reference proteome</keyword>
<dbReference type="InterPro" id="IPR013083">
    <property type="entry name" value="Znf_RING/FYVE/PHD"/>
</dbReference>
<dbReference type="Proteomes" id="UP001152797">
    <property type="component" value="Unassembled WGS sequence"/>
</dbReference>
<evidence type="ECO:0000256" key="2">
    <source>
        <dbReference type="ARBA" id="ARBA00022771"/>
    </source>
</evidence>
<name>A0A9P1CP75_9DINO</name>
<evidence type="ECO:0000256" key="5">
    <source>
        <dbReference type="SAM" id="MobiDB-lite"/>
    </source>
</evidence>
<protein>
    <submittedName>
        <fullName evidence="8">FYVE-type domain-containing protein</fullName>
    </submittedName>
</protein>
<dbReference type="Gene3D" id="3.30.40.10">
    <property type="entry name" value="Zinc/RING finger domain, C3HC4 (zinc finger)"/>
    <property type="match status" value="1"/>
</dbReference>
<reference evidence="7" key="1">
    <citation type="submission" date="2022-10" db="EMBL/GenBank/DDBJ databases">
        <authorList>
            <person name="Chen Y."/>
            <person name="Dougan E. K."/>
            <person name="Chan C."/>
            <person name="Rhodes N."/>
            <person name="Thang M."/>
        </authorList>
    </citation>
    <scope>NUCLEOTIDE SEQUENCE</scope>
</reference>
<dbReference type="SUPFAM" id="SSF57903">
    <property type="entry name" value="FYVE/PHD zinc finger"/>
    <property type="match status" value="1"/>
</dbReference>
<comment type="caution">
    <text evidence="7">The sequence shown here is derived from an EMBL/GenBank/DDBJ whole genome shotgun (WGS) entry which is preliminary data.</text>
</comment>
<evidence type="ECO:0000313" key="8">
    <source>
        <dbReference type="EMBL" id="CAL4781103.1"/>
    </source>
</evidence>
<sequence>MLQLCEDALAPLEGLQGRVDAAEAEAQRAAAEVEQERSRVRRLESRLAKAAEAVQGLESRLRKWLKAGPQDAEQREEKPPPSTGSLEQSVESCGELMTRLESVKPPVTMPSTSRGEQWEPDSSQCSLCSVHLGKRHLRPRHHCRFCGRCVCGKCSKSSIASDHTVQRCCTRCVQPVVQSHTLWRRLTRVAEALAAPTGAGAPWQGFDQVLRHCEEVCGLPPLRTEPTSCGP</sequence>
<gene>
    <name evidence="7" type="ORF">C1SCF055_LOCUS20503</name>
</gene>
<dbReference type="EMBL" id="CAMXCT030001876">
    <property type="protein sequence ID" value="CAL4781103.1"/>
    <property type="molecule type" value="Genomic_DNA"/>
</dbReference>
<proteinExistence type="predicted"/>
<evidence type="ECO:0000313" key="9">
    <source>
        <dbReference type="Proteomes" id="UP001152797"/>
    </source>
</evidence>
<keyword evidence="2 4" id="KW-0863">Zinc-finger</keyword>
<dbReference type="EMBL" id="CAMXCT010001876">
    <property type="protein sequence ID" value="CAI3993791.1"/>
    <property type="molecule type" value="Genomic_DNA"/>
</dbReference>
<dbReference type="InterPro" id="IPR000306">
    <property type="entry name" value="Znf_FYVE"/>
</dbReference>
<keyword evidence="1" id="KW-0479">Metal-binding</keyword>
<dbReference type="Gene3D" id="1.20.5.340">
    <property type="match status" value="1"/>
</dbReference>
<evidence type="ECO:0000256" key="1">
    <source>
        <dbReference type="ARBA" id="ARBA00022723"/>
    </source>
</evidence>
<evidence type="ECO:0000259" key="6">
    <source>
        <dbReference type="PROSITE" id="PS50178"/>
    </source>
</evidence>
<reference evidence="8 9" key="2">
    <citation type="submission" date="2024-05" db="EMBL/GenBank/DDBJ databases">
        <authorList>
            <person name="Chen Y."/>
            <person name="Shah S."/>
            <person name="Dougan E. K."/>
            <person name="Thang M."/>
            <person name="Chan C."/>
        </authorList>
    </citation>
    <scope>NUCLEOTIDE SEQUENCE [LARGE SCALE GENOMIC DNA]</scope>
</reference>
<dbReference type="SMART" id="SM00064">
    <property type="entry name" value="FYVE"/>
    <property type="match status" value="1"/>
</dbReference>
<evidence type="ECO:0000313" key="7">
    <source>
        <dbReference type="EMBL" id="CAI3993791.1"/>
    </source>
</evidence>
<dbReference type="PROSITE" id="PS50178">
    <property type="entry name" value="ZF_FYVE"/>
    <property type="match status" value="1"/>
</dbReference>
<dbReference type="Pfam" id="PF01363">
    <property type="entry name" value="FYVE"/>
    <property type="match status" value="1"/>
</dbReference>
<organism evidence="7">
    <name type="scientific">Cladocopium goreaui</name>
    <dbReference type="NCBI Taxonomy" id="2562237"/>
    <lineage>
        <taxon>Eukaryota</taxon>
        <taxon>Sar</taxon>
        <taxon>Alveolata</taxon>
        <taxon>Dinophyceae</taxon>
        <taxon>Suessiales</taxon>
        <taxon>Symbiodiniaceae</taxon>
        <taxon>Cladocopium</taxon>
    </lineage>
</organism>
<keyword evidence="3" id="KW-0862">Zinc</keyword>
<dbReference type="AlphaFoldDB" id="A0A9P1CP75"/>
<dbReference type="EMBL" id="CAMXCT020001876">
    <property type="protein sequence ID" value="CAL1147166.1"/>
    <property type="molecule type" value="Genomic_DNA"/>
</dbReference>
<accession>A0A9P1CP75</accession>
<dbReference type="GO" id="GO:0008270">
    <property type="term" value="F:zinc ion binding"/>
    <property type="evidence" value="ECO:0007669"/>
    <property type="project" value="UniProtKB-KW"/>
</dbReference>
<evidence type="ECO:0000256" key="3">
    <source>
        <dbReference type="ARBA" id="ARBA00022833"/>
    </source>
</evidence>
<feature type="domain" description="FYVE-type" evidence="6">
    <location>
        <begin position="119"/>
        <end position="177"/>
    </location>
</feature>
<evidence type="ECO:0000256" key="4">
    <source>
        <dbReference type="PROSITE-ProRule" id="PRU00091"/>
    </source>
</evidence>
<dbReference type="InterPro" id="IPR011011">
    <property type="entry name" value="Znf_FYVE_PHD"/>
</dbReference>
<dbReference type="InterPro" id="IPR017455">
    <property type="entry name" value="Znf_FYVE-rel"/>
</dbReference>
<dbReference type="OrthoDB" id="70570at2759"/>
<feature type="region of interest" description="Disordered" evidence="5">
    <location>
        <begin position="65"/>
        <end position="122"/>
    </location>
</feature>